<proteinExistence type="predicted"/>
<name>A0A8S5LWF3_9CAUD</name>
<reference evidence="1" key="1">
    <citation type="journal article" date="2021" name="Proc. Natl. Acad. Sci. U.S.A.">
        <title>A Catalog of Tens of Thousands of Viruses from Human Metagenomes Reveals Hidden Associations with Chronic Diseases.</title>
        <authorList>
            <person name="Tisza M.J."/>
            <person name="Buck C.B."/>
        </authorList>
    </citation>
    <scope>NUCLEOTIDE SEQUENCE</scope>
    <source>
        <strain evidence="1">Cto1k8</strain>
    </source>
</reference>
<accession>A0A8S5LWF3</accession>
<sequence>MSIVNCTKDKQTVVVLGYHHIILIRIIRI</sequence>
<organism evidence="1">
    <name type="scientific">Myoviridae sp. cto1k8</name>
    <dbReference type="NCBI Taxonomy" id="2826694"/>
    <lineage>
        <taxon>Viruses</taxon>
        <taxon>Duplodnaviria</taxon>
        <taxon>Heunggongvirae</taxon>
        <taxon>Uroviricota</taxon>
        <taxon>Caudoviricetes</taxon>
    </lineage>
</organism>
<dbReference type="EMBL" id="BK014756">
    <property type="protein sequence ID" value="DAD74240.1"/>
    <property type="molecule type" value="Genomic_DNA"/>
</dbReference>
<protein>
    <submittedName>
        <fullName evidence="1">Uncharacterized protein</fullName>
    </submittedName>
</protein>
<evidence type="ECO:0000313" key="1">
    <source>
        <dbReference type="EMBL" id="DAD74240.1"/>
    </source>
</evidence>